<dbReference type="PANTHER" id="PTHR33446:SF2">
    <property type="entry name" value="PROTEIN TONB"/>
    <property type="match status" value="1"/>
</dbReference>
<evidence type="ECO:0000256" key="8">
    <source>
        <dbReference type="ARBA" id="ARBA00022989"/>
    </source>
</evidence>
<proteinExistence type="inferred from homology"/>
<evidence type="ECO:0000256" key="4">
    <source>
        <dbReference type="ARBA" id="ARBA00022475"/>
    </source>
</evidence>
<feature type="domain" description="TonB C-terminal" evidence="11">
    <location>
        <begin position="195"/>
        <end position="285"/>
    </location>
</feature>
<comment type="similarity">
    <text evidence="2">Belongs to the TonB family.</text>
</comment>
<keyword evidence="7" id="KW-0653">Protein transport</keyword>
<keyword evidence="4" id="KW-1003">Cell membrane</keyword>
<dbReference type="SUPFAM" id="SSF82185">
    <property type="entry name" value="Histone H3 K4-specific methyltransferase SET7/9 N-terminal domain"/>
    <property type="match status" value="1"/>
</dbReference>
<dbReference type="Proteomes" id="UP001144341">
    <property type="component" value="Unassembled WGS sequence"/>
</dbReference>
<keyword evidence="9" id="KW-0472">Membrane</keyword>
<dbReference type="NCBIfam" id="TIGR01352">
    <property type="entry name" value="tonB_Cterm"/>
    <property type="match status" value="1"/>
</dbReference>
<evidence type="ECO:0000256" key="5">
    <source>
        <dbReference type="ARBA" id="ARBA00022519"/>
    </source>
</evidence>
<dbReference type="PANTHER" id="PTHR33446">
    <property type="entry name" value="PROTEIN TONB-RELATED"/>
    <property type="match status" value="1"/>
</dbReference>
<evidence type="ECO:0000259" key="11">
    <source>
        <dbReference type="PROSITE" id="PS52015"/>
    </source>
</evidence>
<comment type="caution">
    <text evidence="12">The sequence shown here is derived from an EMBL/GenBank/DDBJ whole genome shotgun (WGS) entry which is preliminary data.</text>
</comment>
<dbReference type="InterPro" id="IPR006260">
    <property type="entry name" value="TonB/TolA_C"/>
</dbReference>
<dbReference type="RefSeq" id="WP_269415702.1">
    <property type="nucleotide sequence ID" value="NZ_JAPWGL010000003.1"/>
</dbReference>
<name>A0ABT4KYH8_9SPHI</name>
<dbReference type="Gene3D" id="3.30.1150.10">
    <property type="match status" value="1"/>
</dbReference>
<dbReference type="PROSITE" id="PS52015">
    <property type="entry name" value="TONB_CTD"/>
    <property type="match status" value="1"/>
</dbReference>
<dbReference type="Pfam" id="PF07661">
    <property type="entry name" value="MORN_2"/>
    <property type="match status" value="3"/>
</dbReference>
<protein>
    <submittedName>
        <fullName evidence="12">TonB family protein</fullName>
    </submittedName>
</protein>
<evidence type="ECO:0000313" key="13">
    <source>
        <dbReference type="Proteomes" id="UP001144341"/>
    </source>
</evidence>
<feature type="signal peptide" evidence="10">
    <location>
        <begin position="1"/>
        <end position="18"/>
    </location>
</feature>
<evidence type="ECO:0000256" key="3">
    <source>
        <dbReference type="ARBA" id="ARBA00022448"/>
    </source>
</evidence>
<dbReference type="InterPro" id="IPR037682">
    <property type="entry name" value="TonB_C"/>
</dbReference>
<dbReference type="InterPro" id="IPR011652">
    <property type="entry name" value="MORN_2"/>
</dbReference>
<comment type="subcellular location">
    <subcellularLocation>
        <location evidence="1">Cell inner membrane</location>
        <topology evidence="1">Single-pass membrane protein</topology>
        <orientation evidence="1">Periplasmic side</orientation>
    </subcellularLocation>
</comment>
<gene>
    <name evidence="12" type="ORF">O0931_11385</name>
</gene>
<evidence type="ECO:0000256" key="2">
    <source>
        <dbReference type="ARBA" id="ARBA00006555"/>
    </source>
</evidence>
<evidence type="ECO:0000256" key="10">
    <source>
        <dbReference type="SAM" id="SignalP"/>
    </source>
</evidence>
<keyword evidence="6" id="KW-0812">Transmembrane</keyword>
<sequence>MKGILFLIFSIISLSAFAQQSDTLYSYTNIGGKEIKKSEKAVNVYKVYKSDRTGWIRITSDKNLNLLKKETFADSKLNMLNGAYVEYQGGKVSLSGIYINGNKTGLWTRNHPEGQLMESETYSENILNGPFTSYYPNGKIMEQGNYVDGKMTGEWKFYSEDSKLISIKVFKDGVLSTPDKSAVKLLNLTRPQFPGGLKMFYQYLVRNIRYPADALNARLTGKVYFLLTIDKEGNPKDFKVVSSPGDSLTAEAKRVVMSSPKWIPATEDGKPVDMKQTLNINFSLN</sequence>
<evidence type="ECO:0000256" key="9">
    <source>
        <dbReference type="ARBA" id="ARBA00023136"/>
    </source>
</evidence>
<keyword evidence="13" id="KW-1185">Reference proteome</keyword>
<organism evidence="12 13">
    <name type="scientific">Pedobacter rhodius</name>
    <dbReference type="NCBI Taxonomy" id="3004098"/>
    <lineage>
        <taxon>Bacteria</taxon>
        <taxon>Pseudomonadati</taxon>
        <taxon>Bacteroidota</taxon>
        <taxon>Sphingobacteriia</taxon>
        <taxon>Sphingobacteriales</taxon>
        <taxon>Sphingobacteriaceae</taxon>
        <taxon>Pedobacter</taxon>
    </lineage>
</organism>
<keyword evidence="8" id="KW-1133">Transmembrane helix</keyword>
<dbReference type="Gene3D" id="3.90.930.1">
    <property type="match status" value="1"/>
</dbReference>
<evidence type="ECO:0000256" key="7">
    <source>
        <dbReference type="ARBA" id="ARBA00022927"/>
    </source>
</evidence>
<dbReference type="SUPFAM" id="SSF74653">
    <property type="entry name" value="TolA/TonB C-terminal domain"/>
    <property type="match status" value="1"/>
</dbReference>
<dbReference type="EMBL" id="JAPWGL010000003">
    <property type="protein sequence ID" value="MCZ4223904.1"/>
    <property type="molecule type" value="Genomic_DNA"/>
</dbReference>
<evidence type="ECO:0000256" key="6">
    <source>
        <dbReference type="ARBA" id="ARBA00022692"/>
    </source>
</evidence>
<evidence type="ECO:0000256" key="1">
    <source>
        <dbReference type="ARBA" id="ARBA00004383"/>
    </source>
</evidence>
<keyword evidence="5" id="KW-0997">Cell inner membrane</keyword>
<dbReference type="InterPro" id="IPR051045">
    <property type="entry name" value="TonB-dependent_transducer"/>
</dbReference>
<feature type="chain" id="PRO_5045603735" evidence="10">
    <location>
        <begin position="19"/>
        <end position="285"/>
    </location>
</feature>
<dbReference type="Pfam" id="PF03544">
    <property type="entry name" value="TonB_C"/>
    <property type="match status" value="1"/>
</dbReference>
<evidence type="ECO:0000313" key="12">
    <source>
        <dbReference type="EMBL" id="MCZ4223904.1"/>
    </source>
</evidence>
<keyword evidence="3" id="KW-0813">Transport</keyword>
<accession>A0ABT4KYH8</accession>
<reference evidence="12" key="1">
    <citation type="submission" date="2022-12" db="EMBL/GenBank/DDBJ databases">
        <title>Genome sequence of SJ11.</title>
        <authorList>
            <person name="Woo H."/>
        </authorList>
    </citation>
    <scope>NUCLEOTIDE SEQUENCE</scope>
    <source>
        <strain evidence="12">SJ11</strain>
    </source>
</reference>
<keyword evidence="10" id="KW-0732">Signal</keyword>